<accession>A0ABX5XSY4</accession>
<evidence type="ECO:0000313" key="1">
    <source>
        <dbReference type="EMBL" id="QDV83746.1"/>
    </source>
</evidence>
<sequence length="117" mass="12946">MAIPVRCRSRHLSAANIPEIGLLQFLACDRDSLHCEISVNQFLSHDVRVVAAVGVMSKNDRATQHDHANHLEDSSATQGCSFHEDLLNAAIGQRNALSPSEDVMWEGNALVRPERFQ</sequence>
<dbReference type="Proteomes" id="UP000318081">
    <property type="component" value="Chromosome"/>
</dbReference>
<gene>
    <name evidence="1" type="ORF">TBK1r_26880</name>
</gene>
<organism evidence="1 2">
    <name type="scientific">Stieleria magnilauensis</name>
    <dbReference type="NCBI Taxonomy" id="2527963"/>
    <lineage>
        <taxon>Bacteria</taxon>
        <taxon>Pseudomonadati</taxon>
        <taxon>Planctomycetota</taxon>
        <taxon>Planctomycetia</taxon>
        <taxon>Pirellulales</taxon>
        <taxon>Pirellulaceae</taxon>
        <taxon>Stieleria</taxon>
    </lineage>
</organism>
<name>A0ABX5XSY4_9BACT</name>
<protein>
    <submittedName>
        <fullName evidence="1">Uncharacterized protein</fullName>
    </submittedName>
</protein>
<proteinExistence type="predicted"/>
<reference evidence="1 2" key="1">
    <citation type="submission" date="2019-02" db="EMBL/GenBank/DDBJ databases">
        <title>Deep-cultivation of Planctomycetes and their phenomic and genomic characterization uncovers novel biology.</title>
        <authorList>
            <person name="Wiegand S."/>
            <person name="Jogler M."/>
            <person name="Boedeker C."/>
            <person name="Pinto D."/>
            <person name="Vollmers J."/>
            <person name="Rivas-Marin E."/>
            <person name="Kohn T."/>
            <person name="Peeters S.H."/>
            <person name="Heuer A."/>
            <person name="Rast P."/>
            <person name="Oberbeckmann S."/>
            <person name="Bunk B."/>
            <person name="Jeske O."/>
            <person name="Meyerdierks A."/>
            <person name="Storesund J.E."/>
            <person name="Kallscheuer N."/>
            <person name="Luecker S."/>
            <person name="Lage O.M."/>
            <person name="Pohl T."/>
            <person name="Merkel B.J."/>
            <person name="Hornburger P."/>
            <person name="Mueller R.-W."/>
            <person name="Bruemmer F."/>
            <person name="Labrenz M."/>
            <person name="Spormann A.M."/>
            <person name="Op den Camp H."/>
            <person name="Overmann J."/>
            <person name="Amann R."/>
            <person name="Jetten M.S.M."/>
            <person name="Mascher T."/>
            <person name="Medema M.H."/>
            <person name="Devos D.P."/>
            <person name="Kaster A.-K."/>
            <person name="Ovreas L."/>
            <person name="Rohde M."/>
            <person name="Galperin M.Y."/>
            <person name="Jogler C."/>
        </authorList>
    </citation>
    <scope>NUCLEOTIDE SEQUENCE [LARGE SCALE GENOMIC DNA]</scope>
    <source>
        <strain evidence="1 2">TBK1r</strain>
    </source>
</reference>
<evidence type="ECO:0000313" key="2">
    <source>
        <dbReference type="Proteomes" id="UP000318081"/>
    </source>
</evidence>
<keyword evidence="2" id="KW-1185">Reference proteome</keyword>
<dbReference type="EMBL" id="CP036432">
    <property type="protein sequence ID" value="QDV83746.1"/>
    <property type="molecule type" value="Genomic_DNA"/>
</dbReference>